<dbReference type="Pfam" id="PF13350">
    <property type="entry name" value="Y_phosphatase3"/>
    <property type="match status" value="1"/>
</dbReference>
<dbReference type="InterPro" id="IPR000387">
    <property type="entry name" value="Tyr_Pase_dom"/>
</dbReference>
<dbReference type="InterPro" id="IPR029021">
    <property type="entry name" value="Prot-tyrosine_phosphatase-like"/>
</dbReference>
<dbReference type="GO" id="GO:0004725">
    <property type="term" value="F:protein tyrosine phosphatase activity"/>
    <property type="evidence" value="ECO:0007669"/>
    <property type="project" value="UniProtKB-EC"/>
</dbReference>
<gene>
    <name evidence="3" type="ORF">AB1207_11135</name>
</gene>
<dbReference type="Proteomes" id="UP001555826">
    <property type="component" value="Unassembled WGS sequence"/>
</dbReference>
<evidence type="ECO:0000256" key="1">
    <source>
        <dbReference type="SAM" id="MobiDB-lite"/>
    </source>
</evidence>
<comment type="caution">
    <text evidence="3">The sequence shown here is derived from an EMBL/GenBank/DDBJ whole genome shotgun (WGS) entry which is preliminary data.</text>
</comment>
<dbReference type="SUPFAM" id="SSF52799">
    <property type="entry name" value="(Phosphotyrosine protein) phosphatases II"/>
    <property type="match status" value="1"/>
</dbReference>
<dbReference type="RefSeq" id="WP_367638328.1">
    <property type="nucleotide sequence ID" value="NZ_JBFNQN010000007.1"/>
</dbReference>
<protein>
    <submittedName>
        <fullName evidence="3">Tyrosine-protein phosphatase</fullName>
        <ecNumber evidence="3">3.1.3.48</ecNumber>
    </submittedName>
</protein>
<evidence type="ECO:0000313" key="4">
    <source>
        <dbReference type="Proteomes" id="UP001555826"/>
    </source>
</evidence>
<name>A0ABV3P7U0_9ACTN</name>
<evidence type="ECO:0000313" key="3">
    <source>
        <dbReference type="EMBL" id="MEW9265302.1"/>
    </source>
</evidence>
<feature type="domain" description="Tyrosine specific protein phosphatases" evidence="2">
    <location>
        <begin position="108"/>
        <end position="143"/>
    </location>
</feature>
<dbReference type="EMBL" id="JBFNQN010000007">
    <property type="protein sequence ID" value="MEW9265302.1"/>
    <property type="molecule type" value="Genomic_DNA"/>
</dbReference>
<dbReference type="Gene3D" id="3.90.190.10">
    <property type="entry name" value="Protein tyrosine phosphatase superfamily"/>
    <property type="match status" value="1"/>
</dbReference>
<feature type="region of interest" description="Disordered" evidence="1">
    <location>
        <begin position="1"/>
        <end position="44"/>
    </location>
</feature>
<proteinExistence type="predicted"/>
<dbReference type="InterPro" id="IPR016130">
    <property type="entry name" value="Tyr_Pase_AS"/>
</dbReference>
<organism evidence="3 4">
    <name type="scientific">Kineococcus endophyticus</name>
    <dbReference type="NCBI Taxonomy" id="1181883"/>
    <lineage>
        <taxon>Bacteria</taxon>
        <taxon>Bacillati</taxon>
        <taxon>Actinomycetota</taxon>
        <taxon>Actinomycetes</taxon>
        <taxon>Kineosporiales</taxon>
        <taxon>Kineosporiaceae</taxon>
        <taxon>Kineococcus</taxon>
    </lineage>
</organism>
<dbReference type="PROSITE" id="PS00383">
    <property type="entry name" value="TYR_PHOSPHATASE_1"/>
    <property type="match status" value="1"/>
</dbReference>
<accession>A0ABV3P7U0</accession>
<dbReference type="PROSITE" id="PS50056">
    <property type="entry name" value="TYR_PHOSPHATASE_2"/>
    <property type="match status" value="1"/>
</dbReference>
<sequence>MSEEPLDQVANLRDVAHSDPRLRPGVLWRSAQPQAGDGSPREVDAWPPATVVDLRSAAEVPGTGHPLLAPGTEVHSVPLLDHAGDPNALEQRRRPLVDVYLSMLEQGTGLLRAADLVASSPAPVLVHCAAGKDRTGLVVALVLRLVGVSREAVLADFALTTDAMPDVVRRLLATSPLPPGADLSTLPAEYFTAPTDALAAVLDVWDAHDGGTEGWALAHGAAADLVDRLRAQLL</sequence>
<evidence type="ECO:0000259" key="2">
    <source>
        <dbReference type="PROSITE" id="PS50056"/>
    </source>
</evidence>
<dbReference type="InterPro" id="IPR026893">
    <property type="entry name" value="Tyr/Ser_Pase_IphP-type"/>
</dbReference>
<keyword evidence="3" id="KW-0378">Hydrolase</keyword>
<keyword evidence="4" id="KW-1185">Reference proteome</keyword>
<reference evidence="3 4" key="1">
    <citation type="submission" date="2024-07" db="EMBL/GenBank/DDBJ databases">
        <authorList>
            <person name="Thanompreechachai J."/>
            <person name="Duangmal K."/>
        </authorList>
    </citation>
    <scope>NUCLEOTIDE SEQUENCE [LARGE SCALE GENOMIC DNA]</scope>
    <source>
        <strain evidence="3 4">KCTC 19886</strain>
    </source>
</reference>
<dbReference type="EC" id="3.1.3.48" evidence="3"/>